<comment type="similarity">
    <text evidence="7">Belongs to the transferase hexapeptide repeat family. LpxD subfamily.</text>
</comment>
<keyword evidence="4 7" id="KW-0677">Repeat</keyword>
<dbReference type="InterPro" id="IPR020573">
    <property type="entry name" value="UDP_GlcNAc_AcTrfase_non-rep"/>
</dbReference>
<dbReference type="SUPFAM" id="SSF51161">
    <property type="entry name" value="Trimeric LpxA-like enzymes"/>
    <property type="match status" value="1"/>
</dbReference>
<organism evidence="10 11">
    <name type="scientific">Rhodopila globiformis</name>
    <name type="common">Rhodopseudomonas globiformis</name>
    <dbReference type="NCBI Taxonomy" id="1071"/>
    <lineage>
        <taxon>Bacteria</taxon>
        <taxon>Pseudomonadati</taxon>
        <taxon>Pseudomonadota</taxon>
        <taxon>Alphaproteobacteria</taxon>
        <taxon>Acetobacterales</taxon>
        <taxon>Acetobacteraceae</taxon>
        <taxon>Rhodopila</taxon>
    </lineage>
</organism>
<comment type="subunit">
    <text evidence="7">Homotrimer.</text>
</comment>
<keyword evidence="2 7" id="KW-0441">Lipid A biosynthesis</keyword>
<dbReference type="Pfam" id="PF25087">
    <property type="entry name" value="GMPPB_C"/>
    <property type="match status" value="1"/>
</dbReference>
<dbReference type="InterPro" id="IPR001451">
    <property type="entry name" value="Hexapep"/>
</dbReference>
<keyword evidence="11" id="KW-1185">Reference proteome</keyword>
<dbReference type="GO" id="GO:0016020">
    <property type="term" value="C:membrane"/>
    <property type="evidence" value="ECO:0007669"/>
    <property type="project" value="GOC"/>
</dbReference>
<dbReference type="EMBL" id="NHRY01000260">
    <property type="protein sequence ID" value="PPQ27282.1"/>
    <property type="molecule type" value="Genomic_DNA"/>
</dbReference>
<sequence length="362" mass="37201">MLSGADRAASLAGDPRFFLRAGPHTLAAVVDAAGAQAPPRRLMLHRIAPLATATEEDVTFCLNSRKNLAALQATKAAAVIVHPDMQDKVPGTAVAIVAADPLVAWAKVAALFHPLPPVKAGIHPSAVVAASARIDPTAEVGPLAVIGENVVIGARVRIGPLAVIGDGVVLGRDVRVGPHASVTHALVGDRVYVYPGARIGQDGFGFAITPEGFHTVPQLGRVIIGNDVEIGANVTIDRGAIEDTVIGDGTRIDNLVQIAHNVRIGRACVIVAQVGISGSTVLEDQVIVAGQAGLIGHLHIGTGVRIGAQAGVMADVPARTEVIGSPAQPVKAFFKEIAAIRRWVRDGGVRSAPSGKSNPDSD</sequence>
<dbReference type="InterPro" id="IPR056729">
    <property type="entry name" value="GMPPB_C"/>
</dbReference>
<dbReference type="GO" id="GO:0016410">
    <property type="term" value="F:N-acyltransferase activity"/>
    <property type="evidence" value="ECO:0007669"/>
    <property type="project" value="InterPro"/>
</dbReference>
<dbReference type="InterPro" id="IPR018357">
    <property type="entry name" value="Hexapep_transf_CS"/>
</dbReference>
<dbReference type="UniPathway" id="UPA00973"/>
<keyword evidence="3 7" id="KW-0808">Transferase</keyword>
<dbReference type="GO" id="GO:0009245">
    <property type="term" value="P:lipid A biosynthetic process"/>
    <property type="evidence" value="ECO:0007669"/>
    <property type="project" value="UniProtKB-UniRule"/>
</dbReference>
<dbReference type="HAMAP" id="MF_00523">
    <property type="entry name" value="LpxD"/>
    <property type="match status" value="1"/>
</dbReference>
<evidence type="ECO:0000256" key="7">
    <source>
        <dbReference type="HAMAP-Rule" id="MF_00523"/>
    </source>
</evidence>
<dbReference type="CDD" id="cd03352">
    <property type="entry name" value="LbH_LpxD"/>
    <property type="match status" value="1"/>
</dbReference>
<dbReference type="Gene3D" id="3.40.1390.10">
    <property type="entry name" value="MurE/MurF, N-terminal domain"/>
    <property type="match status" value="1"/>
</dbReference>
<dbReference type="PANTHER" id="PTHR43378">
    <property type="entry name" value="UDP-3-O-ACYLGLUCOSAMINE N-ACYLTRANSFERASE"/>
    <property type="match status" value="1"/>
</dbReference>
<evidence type="ECO:0000256" key="5">
    <source>
        <dbReference type="ARBA" id="ARBA00023098"/>
    </source>
</evidence>
<comment type="pathway">
    <text evidence="7">Bacterial outer membrane biogenesis; LPS lipid A biosynthesis.</text>
</comment>
<reference evidence="10 11" key="1">
    <citation type="journal article" date="2018" name="Arch. Microbiol.">
        <title>New insights into the metabolic potential of the phototrophic purple bacterium Rhodopila globiformis DSM 161(T) from its draft genome sequence and evidence for a vanadium-dependent nitrogenase.</title>
        <authorList>
            <person name="Imhoff J.F."/>
            <person name="Rahn T."/>
            <person name="Kunzel S."/>
            <person name="Neulinger S.C."/>
        </authorList>
    </citation>
    <scope>NUCLEOTIDE SEQUENCE [LARGE SCALE GENOMIC DNA]</scope>
    <source>
        <strain evidence="10 11">DSM 161</strain>
    </source>
</reference>
<dbReference type="Pfam" id="PF00132">
    <property type="entry name" value="Hexapep"/>
    <property type="match status" value="1"/>
</dbReference>
<name>A0A2S6MY45_RHOGL</name>
<accession>A0A2S6MY45</accession>
<feature type="domain" description="UDP-3-O-[3-hydroxymyristoyl] glucosamine N-acyltransferase non-repeat region" evidence="8">
    <location>
        <begin position="44"/>
        <end position="111"/>
    </location>
</feature>
<feature type="domain" description="Mannose-1-phosphate guanyltransferase C-terminal" evidence="9">
    <location>
        <begin position="132"/>
        <end position="240"/>
    </location>
</feature>
<dbReference type="AlphaFoldDB" id="A0A2S6MY45"/>
<evidence type="ECO:0000256" key="1">
    <source>
        <dbReference type="ARBA" id="ARBA00022516"/>
    </source>
</evidence>
<dbReference type="Proteomes" id="UP000239724">
    <property type="component" value="Unassembled WGS sequence"/>
</dbReference>
<comment type="caution">
    <text evidence="10">The sequence shown here is derived from an EMBL/GenBank/DDBJ whole genome shotgun (WGS) entry which is preliminary data.</text>
</comment>
<comment type="catalytic activity">
    <reaction evidence="7">
        <text>a UDP-3-O-[(3R)-3-hydroxyacyl]-alpha-D-glucosamine + a (3R)-hydroxyacyl-[ACP] = a UDP-2-N,3-O-bis[(3R)-3-hydroxyacyl]-alpha-D-glucosamine + holo-[ACP] + H(+)</text>
        <dbReference type="Rhea" id="RHEA:53836"/>
        <dbReference type="Rhea" id="RHEA-COMP:9685"/>
        <dbReference type="Rhea" id="RHEA-COMP:9945"/>
        <dbReference type="ChEBI" id="CHEBI:15378"/>
        <dbReference type="ChEBI" id="CHEBI:64479"/>
        <dbReference type="ChEBI" id="CHEBI:78827"/>
        <dbReference type="ChEBI" id="CHEBI:137740"/>
        <dbReference type="ChEBI" id="CHEBI:137748"/>
        <dbReference type="EC" id="2.3.1.191"/>
    </reaction>
</comment>
<dbReference type="OrthoDB" id="9784739at2"/>
<evidence type="ECO:0000256" key="2">
    <source>
        <dbReference type="ARBA" id="ARBA00022556"/>
    </source>
</evidence>
<evidence type="ECO:0000259" key="8">
    <source>
        <dbReference type="Pfam" id="PF04613"/>
    </source>
</evidence>
<evidence type="ECO:0000313" key="11">
    <source>
        <dbReference type="Proteomes" id="UP000239724"/>
    </source>
</evidence>
<dbReference type="NCBIfam" id="TIGR01853">
    <property type="entry name" value="lipid_A_lpxD"/>
    <property type="match status" value="1"/>
</dbReference>
<evidence type="ECO:0000256" key="4">
    <source>
        <dbReference type="ARBA" id="ARBA00022737"/>
    </source>
</evidence>
<keyword evidence="5 7" id="KW-0443">Lipid metabolism</keyword>
<dbReference type="InterPro" id="IPR011004">
    <property type="entry name" value="Trimer_LpxA-like_sf"/>
</dbReference>
<gene>
    <name evidence="7" type="primary">lpxD</name>
    <name evidence="10" type="ORF">CCS01_27410</name>
</gene>
<dbReference type="Gene3D" id="2.160.10.10">
    <property type="entry name" value="Hexapeptide repeat proteins"/>
    <property type="match status" value="1"/>
</dbReference>
<protein>
    <recommendedName>
        <fullName evidence="7">UDP-3-O-acylglucosamine N-acyltransferase</fullName>
        <ecNumber evidence="7">2.3.1.191</ecNumber>
    </recommendedName>
</protein>
<dbReference type="RefSeq" id="WP_104522012.1">
    <property type="nucleotide sequence ID" value="NZ_NHRY01000260.1"/>
</dbReference>
<dbReference type="PROSITE" id="PS00101">
    <property type="entry name" value="HEXAPEP_TRANSFERASES"/>
    <property type="match status" value="3"/>
</dbReference>
<comment type="function">
    <text evidence="7">Catalyzes the N-acylation of UDP-3-O-acylglucosamine using 3-hydroxyacyl-ACP as the acyl donor. Is involved in the biosynthesis of lipid A, a phosphorylated glycolipid that anchors the lipopolysaccharide to the outer membrane of the cell.</text>
</comment>
<proteinExistence type="inferred from homology"/>
<keyword evidence="1 7" id="KW-0444">Lipid biosynthesis</keyword>
<dbReference type="InterPro" id="IPR007691">
    <property type="entry name" value="LpxD"/>
</dbReference>
<evidence type="ECO:0000256" key="6">
    <source>
        <dbReference type="ARBA" id="ARBA00023315"/>
    </source>
</evidence>
<dbReference type="GO" id="GO:0103118">
    <property type="term" value="F:UDP-3-O-[(3R)-3-hydroxyacyl]-glucosamine N-acyltransferase activity"/>
    <property type="evidence" value="ECO:0007669"/>
    <property type="project" value="UniProtKB-EC"/>
</dbReference>
<evidence type="ECO:0000313" key="10">
    <source>
        <dbReference type="EMBL" id="PPQ27282.1"/>
    </source>
</evidence>
<dbReference type="NCBIfam" id="NF002060">
    <property type="entry name" value="PRK00892.1"/>
    <property type="match status" value="1"/>
</dbReference>
<dbReference type="EC" id="2.3.1.191" evidence="7"/>
<evidence type="ECO:0000259" key="9">
    <source>
        <dbReference type="Pfam" id="PF25087"/>
    </source>
</evidence>
<keyword evidence="6 7" id="KW-0012">Acyltransferase</keyword>
<feature type="active site" description="Proton acceptor" evidence="7">
    <location>
        <position position="260"/>
    </location>
</feature>
<dbReference type="Pfam" id="PF04613">
    <property type="entry name" value="LpxD"/>
    <property type="match status" value="1"/>
</dbReference>
<evidence type="ECO:0000256" key="3">
    <source>
        <dbReference type="ARBA" id="ARBA00022679"/>
    </source>
</evidence>
<dbReference type="PANTHER" id="PTHR43378:SF2">
    <property type="entry name" value="UDP-3-O-ACYLGLUCOSAMINE N-ACYLTRANSFERASE 1, MITOCHONDRIAL-RELATED"/>
    <property type="match status" value="1"/>
</dbReference>